<comment type="catalytic activity">
    <reaction evidence="14">
        <text>leukotriene C4(in) + ATP + H2O = leukotriene C4(out) + ADP + phosphate + H(+)</text>
        <dbReference type="Rhea" id="RHEA:38963"/>
        <dbReference type="ChEBI" id="CHEBI:15377"/>
        <dbReference type="ChEBI" id="CHEBI:15378"/>
        <dbReference type="ChEBI" id="CHEBI:30616"/>
        <dbReference type="ChEBI" id="CHEBI:43474"/>
        <dbReference type="ChEBI" id="CHEBI:57973"/>
        <dbReference type="ChEBI" id="CHEBI:456216"/>
    </reaction>
    <physiologicalReaction direction="left-to-right" evidence="14">
        <dbReference type="Rhea" id="RHEA:38964"/>
    </physiologicalReaction>
</comment>
<name>A0ABM1FA66_PRICU</name>
<dbReference type="Pfam" id="PF00664">
    <property type="entry name" value="ABC_membrane"/>
    <property type="match status" value="2"/>
</dbReference>
<dbReference type="SUPFAM" id="SSF52540">
    <property type="entry name" value="P-loop containing nucleoside triphosphate hydrolases"/>
    <property type="match status" value="2"/>
</dbReference>
<feature type="transmembrane region" description="Helical" evidence="15">
    <location>
        <begin position="570"/>
        <end position="595"/>
    </location>
</feature>
<organism evidence="18 19">
    <name type="scientific">Priapulus caudatus</name>
    <name type="common">Priapulid worm</name>
    <dbReference type="NCBI Taxonomy" id="37621"/>
    <lineage>
        <taxon>Eukaryota</taxon>
        <taxon>Metazoa</taxon>
        <taxon>Ecdysozoa</taxon>
        <taxon>Scalidophora</taxon>
        <taxon>Priapulida</taxon>
        <taxon>Priapulimorpha</taxon>
        <taxon>Priapulimorphida</taxon>
        <taxon>Priapulidae</taxon>
        <taxon>Priapulus</taxon>
    </lineage>
</organism>
<evidence type="ECO:0000259" key="16">
    <source>
        <dbReference type="PROSITE" id="PS50893"/>
    </source>
</evidence>
<comment type="similarity">
    <text evidence="3">Belongs to the ABC transporter superfamily. ABCC family. Conjugate transporter (TC 3.A.1.208) subfamily.</text>
</comment>
<evidence type="ECO:0000256" key="8">
    <source>
        <dbReference type="ARBA" id="ARBA00022741"/>
    </source>
</evidence>
<keyword evidence="6 15" id="KW-0812">Transmembrane</keyword>
<keyword evidence="9" id="KW-0067">ATP-binding</keyword>
<feature type="transmembrane region" description="Helical" evidence="15">
    <location>
        <begin position="349"/>
        <end position="368"/>
    </location>
</feature>
<feature type="transmembrane region" description="Helical" evidence="15">
    <location>
        <begin position="325"/>
        <end position="343"/>
    </location>
</feature>
<dbReference type="EC" id="7.6.2.3" evidence="13"/>
<dbReference type="GeneID" id="106821161"/>
<dbReference type="InterPro" id="IPR017871">
    <property type="entry name" value="ABC_transporter-like_CS"/>
</dbReference>
<dbReference type="Gene3D" id="1.20.1560.10">
    <property type="entry name" value="ABC transporter type 1, transmembrane domain"/>
    <property type="match status" value="2"/>
</dbReference>
<dbReference type="InterPro" id="IPR003593">
    <property type="entry name" value="AAA+_ATPase"/>
</dbReference>
<feature type="transmembrane region" description="Helical" evidence="15">
    <location>
        <begin position="83"/>
        <end position="103"/>
    </location>
</feature>
<feature type="transmembrane region" description="Helical" evidence="15">
    <location>
        <begin position="1078"/>
        <end position="1095"/>
    </location>
</feature>
<keyword evidence="11 15" id="KW-1133">Transmembrane helix</keyword>
<evidence type="ECO:0000256" key="12">
    <source>
        <dbReference type="ARBA" id="ARBA00023136"/>
    </source>
</evidence>
<feature type="transmembrane region" description="Helical" evidence="15">
    <location>
        <begin position="425"/>
        <end position="447"/>
    </location>
</feature>
<dbReference type="Pfam" id="PF00005">
    <property type="entry name" value="ABC_tran"/>
    <property type="match status" value="2"/>
</dbReference>
<evidence type="ECO:0000256" key="5">
    <source>
        <dbReference type="ARBA" id="ARBA00022475"/>
    </source>
</evidence>
<feature type="transmembrane region" description="Helical" evidence="15">
    <location>
        <begin position="1101"/>
        <end position="1121"/>
    </location>
</feature>
<evidence type="ECO:0000313" key="18">
    <source>
        <dbReference type="Proteomes" id="UP000695022"/>
    </source>
</evidence>
<feature type="transmembrane region" description="Helical" evidence="15">
    <location>
        <begin position="109"/>
        <end position="131"/>
    </location>
</feature>
<dbReference type="PROSITE" id="PS00211">
    <property type="entry name" value="ABC_TRANSPORTER_1"/>
    <property type="match status" value="2"/>
</dbReference>
<dbReference type="PANTHER" id="PTHR24223">
    <property type="entry name" value="ATP-BINDING CASSETTE SUB-FAMILY C"/>
    <property type="match status" value="1"/>
</dbReference>
<evidence type="ECO:0000313" key="19">
    <source>
        <dbReference type="RefSeq" id="XP_014681337.1"/>
    </source>
</evidence>
<reference evidence="19" key="1">
    <citation type="submission" date="2025-08" db="UniProtKB">
        <authorList>
            <consortium name="RefSeq"/>
        </authorList>
    </citation>
    <scope>IDENTIFICATION</scope>
</reference>
<dbReference type="CDD" id="cd18603">
    <property type="entry name" value="ABC_6TM_MRP1_2_3_6_D2_like"/>
    <property type="match status" value="1"/>
</dbReference>
<feature type="transmembrane region" description="Helical" evidence="15">
    <location>
        <begin position="453"/>
        <end position="474"/>
    </location>
</feature>
<evidence type="ECO:0000256" key="2">
    <source>
        <dbReference type="ARBA" id="ARBA00004651"/>
    </source>
</evidence>
<dbReference type="InterPro" id="IPR056227">
    <property type="entry name" value="TMD0_ABC"/>
</dbReference>
<dbReference type="InterPro" id="IPR011527">
    <property type="entry name" value="ABC1_TM_dom"/>
</dbReference>
<evidence type="ECO:0000256" key="14">
    <source>
        <dbReference type="ARBA" id="ARBA00047523"/>
    </source>
</evidence>
<dbReference type="Pfam" id="PF24357">
    <property type="entry name" value="TMD0_ABC"/>
    <property type="match status" value="1"/>
</dbReference>
<evidence type="ECO:0000256" key="4">
    <source>
        <dbReference type="ARBA" id="ARBA00022448"/>
    </source>
</evidence>
<feature type="transmembrane region" description="Helical" evidence="15">
    <location>
        <begin position="532"/>
        <end position="558"/>
    </location>
</feature>
<dbReference type="InterPro" id="IPR027417">
    <property type="entry name" value="P-loop_NTPase"/>
</dbReference>
<evidence type="ECO:0000256" key="11">
    <source>
        <dbReference type="ARBA" id="ARBA00022989"/>
    </source>
</evidence>
<evidence type="ECO:0000256" key="7">
    <source>
        <dbReference type="ARBA" id="ARBA00022737"/>
    </source>
</evidence>
<evidence type="ECO:0000256" key="13">
    <source>
        <dbReference type="ARBA" id="ARBA00024220"/>
    </source>
</evidence>
<feature type="transmembrane region" description="Helical" evidence="15">
    <location>
        <begin position="958"/>
        <end position="983"/>
    </location>
</feature>
<evidence type="ECO:0000259" key="17">
    <source>
        <dbReference type="PROSITE" id="PS50929"/>
    </source>
</evidence>
<dbReference type="RefSeq" id="XP_014681337.1">
    <property type="nucleotide sequence ID" value="XM_014825851.1"/>
</dbReference>
<dbReference type="Proteomes" id="UP000695022">
    <property type="component" value="Unplaced"/>
</dbReference>
<dbReference type="InterPro" id="IPR036640">
    <property type="entry name" value="ABC1_TM_sf"/>
</dbReference>
<dbReference type="Gene3D" id="3.40.50.300">
    <property type="entry name" value="P-loop containing nucleotide triphosphate hydrolases"/>
    <property type="match status" value="2"/>
</dbReference>
<evidence type="ECO:0000256" key="6">
    <source>
        <dbReference type="ARBA" id="ARBA00022692"/>
    </source>
</evidence>
<dbReference type="SUPFAM" id="SSF90123">
    <property type="entry name" value="ABC transporter transmembrane region"/>
    <property type="match status" value="2"/>
</dbReference>
<dbReference type="NCBIfam" id="TIGR00957">
    <property type="entry name" value="MRP_assoc_pro"/>
    <property type="match status" value="1"/>
</dbReference>
<dbReference type="InterPro" id="IPR003439">
    <property type="entry name" value="ABC_transporter-like_ATP-bd"/>
</dbReference>
<feature type="transmembrane region" description="Helical" evidence="15">
    <location>
        <begin position="1186"/>
        <end position="1207"/>
    </location>
</feature>
<comment type="subcellular location">
    <subcellularLocation>
        <location evidence="2">Cell membrane</location>
        <topology evidence="2">Multi-pass membrane protein</topology>
    </subcellularLocation>
    <subcellularLocation>
        <location evidence="1">Vacuole membrane</location>
        <topology evidence="1">Multi-pass membrane protein</topology>
    </subcellularLocation>
</comment>
<keyword evidence="12 15" id="KW-0472">Membrane</keyword>
<gene>
    <name evidence="19" type="primary">LOC106821161</name>
</gene>
<proteinExistence type="inferred from homology"/>
<feature type="domain" description="ABC transporter" evidence="16">
    <location>
        <begin position="1286"/>
        <end position="1520"/>
    </location>
</feature>
<dbReference type="CDD" id="cd03250">
    <property type="entry name" value="ABCC_MRP_domain1"/>
    <property type="match status" value="1"/>
</dbReference>
<feature type="transmembrane region" description="Helical" evidence="15">
    <location>
        <begin position="177"/>
        <end position="199"/>
    </location>
</feature>
<keyword evidence="10" id="KW-1278">Translocase</keyword>
<evidence type="ECO:0000256" key="15">
    <source>
        <dbReference type="SAM" id="Phobius"/>
    </source>
</evidence>
<evidence type="ECO:0000256" key="1">
    <source>
        <dbReference type="ARBA" id="ARBA00004128"/>
    </source>
</evidence>
<evidence type="ECO:0000256" key="3">
    <source>
        <dbReference type="ARBA" id="ARBA00009726"/>
    </source>
</evidence>
<feature type="domain" description="ABC transporter" evidence="16">
    <location>
        <begin position="628"/>
        <end position="853"/>
    </location>
</feature>
<feature type="transmembrane region" description="Helical" evidence="15">
    <location>
        <begin position="1003"/>
        <end position="1031"/>
    </location>
</feature>
<feature type="domain" description="ABC transmembrane type-1" evidence="17">
    <location>
        <begin position="314"/>
        <end position="596"/>
    </location>
</feature>
<dbReference type="CDD" id="cd18595">
    <property type="entry name" value="ABC_6TM_MRP1_2_3_6_D1_like"/>
    <property type="match status" value="1"/>
</dbReference>
<keyword evidence="5" id="KW-1003">Cell membrane</keyword>
<dbReference type="InterPro" id="IPR005292">
    <property type="entry name" value="MRP"/>
</dbReference>
<keyword evidence="18" id="KW-1185">Reference proteome</keyword>
<dbReference type="PROSITE" id="PS50893">
    <property type="entry name" value="ABC_TRANSPORTER_2"/>
    <property type="match status" value="2"/>
</dbReference>
<evidence type="ECO:0000256" key="10">
    <source>
        <dbReference type="ARBA" id="ARBA00022967"/>
    </source>
</evidence>
<accession>A0ABM1FA66</accession>
<keyword evidence="8" id="KW-0547">Nucleotide-binding</keyword>
<feature type="transmembrane region" description="Helical" evidence="15">
    <location>
        <begin position="42"/>
        <end position="62"/>
    </location>
</feature>
<feature type="transmembrane region" description="Helical" evidence="15">
    <location>
        <begin position="143"/>
        <end position="165"/>
    </location>
</feature>
<sequence length="1540" mass="171710">MYQSSSGAVEAFSRFCGSPFWDEFLTVNTTSPDLTVCFEKTVLVWLPCAFLWCFTAPSILLLHFSSKDSPPLQHSWLTNCKQLFSSLLFLVAMADFAHSIYQWQHDGLYIANVDFVMPGLLAASMVLHMVVTEQERLRGIRSSGVPFIFFMLLAIQALAALQTTIRNVIREGVSDDLYRLTTSCIYSGIVFLQFILHFFANPAQTCMPVADGPNPCPEYKLGFITRLFFWWYMRLGITGWKRALEFSDVWDLNPEDTCEKVMPLFESHWQQEVMKVRRSKAVAKADEAVGIPPKEPYEPSIALTIAKCFGSTYAWASGIKLLNDILLFAGPQILKWLIAFISSDDFPFWQGYFYAVLLFVVSMVRTLLMQQFVNEALRVGMRVRTAVTGIVYKKALTMSSASRRISTVGETVNLMSVDAQRLMDLASYLVYLWSAPFIIVLCMYFLWQELGPSVLAGVAVLILLLPLNAVIAHLTNKLQVSQMTFKDLRINVMNEILNGIKVLKLYAWEPFFQDKILDLREKELHVLKKSNYLGAVSIFTWTCAPFLVSLVSFMVYVLSDPSHVLTASKAFVSLALFNLIRFPLSVMPWTITLLVQSSVSLRRLRRYLMQADLDPNSVDHNSAEAAHIVVTDGNFKWDEISDAPTLANINLQLKEGTLTAIVGQVGAGKSSLMSAFLGEMERMMGKVHMRGKLAYVSQQAWIQNVTLRDNIVFNNDWDETWYHKVIDACALEPDLDVLPGGDLTEIGERGINLSGGQKQRVSVARAVYSDADIFLLDDPLSAVDAHVGKHMFGRVISASGLLNNKTRVLVTHGVSFLPEVDSIVVIRGGRISEVGSFEQLLSCNGAFAEFLRNYLTNPENEDVITDSEDPDIVEEILQKVAPGYDRQASRPESSMDEDHLIPESALRQQSGNIQVNGKANVKLLPSVGDKLIDEEKAETGNVSLAVFKMYFKAVSTPIVSIIFLSYLLANAAQVGSSIWLSAWSTDQPLDDGSQDIPLRNMRLAVYAALGTLQSLFVLSSAIGIALGVMFASRSLHRDMLRNMFRSPMSFFDTTPLGRIVNRFSKDIDVVDNIIPMSLQNWLFCVFYVFGTLFLISYGTPIFAAAIPPLAVLYWFIQRIYVASSRQLKRLESISRSPIYSHFSETVTGASTIRAFQVQERFILDNEARIDNNQKCYFAIIMGNRWLAVHLEAIGNLIIFFSALFTVIGKQMGEIDPGLAGLSISNSLGLIQALNWAVRFTSELETNIVAVERVKEYSETPNEAPWESAGKLGLVPPPAYWPPEGDVQFDNYSVCYRPGLALVLNQISCFVSASEKVGIVGRTGAGKSSLILSLFRIIEASEGAIHIDGRNIAEMGLHELRSKLTVIPQDPMLFSGSLRMNLDPFSWHSDGAVWRAIEHAHLKAFVMSLPAGLQYEISEGGENLSVGQRQLVCLARALLRKTKVLILDEATAAIDLETDDLIQATIRQAFANCTVLTVAHRLNTIMDSTRVMVLDNGMLKEFDTPENLLQDKNSIFYSMAREAGIVGRSHSLLPDTENIAT</sequence>
<keyword evidence="4" id="KW-0813">Transport</keyword>
<dbReference type="InterPro" id="IPR050173">
    <property type="entry name" value="ABC_transporter_C-like"/>
</dbReference>
<dbReference type="PROSITE" id="PS50929">
    <property type="entry name" value="ABC_TM1F"/>
    <property type="match status" value="2"/>
</dbReference>
<evidence type="ECO:0000256" key="9">
    <source>
        <dbReference type="ARBA" id="ARBA00022840"/>
    </source>
</evidence>
<dbReference type="PANTHER" id="PTHR24223:SF443">
    <property type="entry name" value="MULTIDRUG-RESISTANCE LIKE PROTEIN 1, ISOFORM I"/>
    <property type="match status" value="1"/>
</dbReference>
<dbReference type="SMART" id="SM00382">
    <property type="entry name" value="AAA"/>
    <property type="match status" value="2"/>
</dbReference>
<feature type="domain" description="ABC transmembrane type-1" evidence="17">
    <location>
        <begin position="961"/>
        <end position="1245"/>
    </location>
</feature>
<protein>
    <recommendedName>
        <fullName evidence="13">ABC-type glutathione-S-conjugate transporter</fullName>
        <ecNumber evidence="13">7.6.2.3</ecNumber>
    </recommendedName>
</protein>
<keyword evidence="7" id="KW-0677">Repeat</keyword>
<dbReference type="CDD" id="cd03244">
    <property type="entry name" value="ABCC_MRP_domain2"/>
    <property type="match status" value="1"/>
</dbReference>